<dbReference type="AlphaFoldDB" id="A0A1F5ZCH7"/>
<reference evidence="2 3" key="1">
    <citation type="journal article" date="2016" name="Nat. Commun.">
        <title>Thousands of microbial genomes shed light on interconnected biogeochemical processes in an aquifer system.</title>
        <authorList>
            <person name="Anantharaman K."/>
            <person name="Brown C.T."/>
            <person name="Hug L.A."/>
            <person name="Sharon I."/>
            <person name="Castelle C.J."/>
            <person name="Probst A.J."/>
            <person name="Thomas B.C."/>
            <person name="Singh A."/>
            <person name="Wilkins M.J."/>
            <person name="Karaoz U."/>
            <person name="Brodie E.L."/>
            <person name="Williams K.H."/>
            <person name="Hubbard S.S."/>
            <person name="Banfield J.F."/>
        </authorList>
    </citation>
    <scope>NUCLEOTIDE SEQUENCE [LARGE SCALE GENOMIC DNA]</scope>
</reference>
<keyword evidence="1" id="KW-0472">Membrane</keyword>
<proteinExistence type="predicted"/>
<accession>A0A1F5ZCH7</accession>
<evidence type="ECO:0000256" key="1">
    <source>
        <dbReference type="SAM" id="Phobius"/>
    </source>
</evidence>
<keyword evidence="1" id="KW-0812">Transmembrane</keyword>
<comment type="caution">
    <text evidence="2">The sequence shown here is derived from an EMBL/GenBank/DDBJ whole genome shotgun (WGS) entry which is preliminary data.</text>
</comment>
<organism evidence="2 3">
    <name type="scientific">Candidatus Gottesmanbacteria bacterium RBG_16_43_7</name>
    <dbReference type="NCBI Taxonomy" id="1798373"/>
    <lineage>
        <taxon>Bacteria</taxon>
        <taxon>Candidatus Gottesmaniibacteriota</taxon>
    </lineage>
</organism>
<sequence length="83" mass="9647">MIYVMIFLVKSDHIIVFIWFLIGTRKVSAYLDPGSGSYIFQIAVGLFITISYFLITPLKRLLVKIIRIFYKKDGHSTDKENKT</sequence>
<feature type="transmembrane region" description="Helical" evidence="1">
    <location>
        <begin position="39"/>
        <end position="58"/>
    </location>
</feature>
<dbReference type="Proteomes" id="UP000176854">
    <property type="component" value="Unassembled WGS sequence"/>
</dbReference>
<protein>
    <submittedName>
        <fullName evidence="2">Uncharacterized protein</fullName>
    </submittedName>
</protein>
<evidence type="ECO:0000313" key="3">
    <source>
        <dbReference type="Proteomes" id="UP000176854"/>
    </source>
</evidence>
<name>A0A1F5ZCH7_9BACT</name>
<dbReference type="EMBL" id="MFJC01000013">
    <property type="protein sequence ID" value="OGG09827.1"/>
    <property type="molecule type" value="Genomic_DNA"/>
</dbReference>
<dbReference type="STRING" id="1798373.A2154_00455"/>
<evidence type="ECO:0000313" key="2">
    <source>
        <dbReference type="EMBL" id="OGG09827.1"/>
    </source>
</evidence>
<keyword evidence="1" id="KW-1133">Transmembrane helix</keyword>
<gene>
    <name evidence="2" type="ORF">A2154_00455</name>
</gene>